<proteinExistence type="predicted"/>
<gene>
    <name evidence="1" type="ORF">AAF712_012813</name>
</gene>
<evidence type="ECO:0000313" key="1">
    <source>
        <dbReference type="EMBL" id="KAL0060398.1"/>
    </source>
</evidence>
<protein>
    <recommendedName>
        <fullName evidence="3">C2H2-type domain-containing protein</fullName>
    </recommendedName>
</protein>
<sequence>MNFVDEDIERIKYEDGVLKDKPLTERAWARLKPQLTETLINYRVQRLLSLYYTRSSNTSNTTTLAVVTSRCTLIIQHYLAYKRTVSPSKWRDLPFPCAEAVFSLPSIKRIIGLPDEIEVTAQNVHDAVIDGEFGEELEGVVGNIRNTVLCDYRVSGRQSAFWKWLGLDSRNTLPGAASGSEQAQPPEFNREDILLNPATVQYRCYTCRAVCSSAFTLMRHLTGPCYIRSGSATSYSGTFDTFHSRTAAGLVWATFGKERMYDATADEMDERGEWYRCLMCPSTNSSTENDGEGRSAGFVGTWRECIAHAFEKTTLDAPGGYNWNPTHETLRDQGPEDPIYQTLDRTEVEKMHLKDRRMCWSCARCAVNFENLWARERVIGHLKDEHQVSEPRFPMDIFYAAWNEKPQAHKQSTNMSTS</sequence>
<name>A0ABR2ZGD1_9AGAR</name>
<evidence type="ECO:0000313" key="2">
    <source>
        <dbReference type="Proteomes" id="UP001437256"/>
    </source>
</evidence>
<comment type="caution">
    <text evidence="1">The sequence shown here is derived from an EMBL/GenBank/DDBJ whole genome shotgun (WGS) entry which is preliminary data.</text>
</comment>
<organism evidence="1 2">
    <name type="scientific">Marasmius tenuissimus</name>
    <dbReference type="NCBI Taxonomy" id="585030"/>
    <lineage>
        <taxon>Eukaryota</taxon>
        <taxon>Fungi</taxon>
        <taxon>Dikarya</taxon>
        <taxon>Basidiomycota</taxon>
        <taxon>Agaricomycotina</taxon>
        <taxon>Agaricomycetes</taxon>
        <taxon>Agaricomycetidae</taxon>
        <taxon>Agaricales</taxon>
        <taxon>Marasmiineae</taxon>
        <taxon>Marasmiaceae</taxon>
        <taxon>Marasmius</taxon>
    </lineage>
</organism>
<reference evidence="1 2" key="1">
    <citation type="submission" date="2024-05" db="EMBL/GenBank/DDBJ databases">
        <title>A draft genome resource for the thread blight pathogen Marasmius tenuissimus strain MS-2.</title>
        <authorList>
            <person name="Yulfo-Soto G.E."/>
            <person name="Baruah I.K."/>
            <person name="Amoako-Attah I."/>
            <person name="Bukari Y."/>
            <person name="Meinhardt L.W."/>
            <person name="Bailey B.A."/>
            <person name="Cohen S.P."/>
        </authorList>
    </citation>
    <scope>NUCLEOTIDE SEQUENCE [LARGE SCALE GENOMIC DNA]</scope>
    <source>
        <strain evidence="1 2">MS-2</strain>
    </source>
</reference>
<evidence type="ECO:0008006" key="3">
    <source>
        <dbReference type="Google" id="ProtNLM"/>
    </source>
</evidence>
<accession>A0ABR2ZGD1</accession>
<dbReference type="Proteomes" id="UP001437256">
    <property type="component" value="Unassembled WGS sequence"/>
</dbReference>
<dbReference type="EMBL" id="JBBXMP010000178">
    <property type="protein sequence ID" value="KAL0060398.1"/>
    <property type="molecule type" value="Genomic_DNA"/>
</dbReference>
<keyword evidence="2" id="KW-1185">Reference proteome</keyword>